<dbReference type="EMBL" id="SOZI01000131">
    <property type="protein sequence ID" value="TNY18584.1"/>
    <property type="molecule type" value="Genomic_DNA"/>
</dbReference>
<keyword evidence="1" id="KW-0175">Coiled coil</keyword>
<keyword evidence="4" id="KW-1185">Reference proteome</keyword>
<organism evidence="3 4">
    <name type="scientific">Rhodotorula diobovata</name>
    <dbReference type="NCBI Taxonomy" id="5288"/>
    <lineage>
        <taxon>Eukaryota</taxon>
        <taxon>Fungi</taxon>
        <taxon>Dikarya</taxon>
        <taxon>Basidiomycota</taxon>
        <taxon>Pucciniomycotina</taxon>
        <taxon>Microbotryomycetes</taxon>
        <taxon>Sporidiobolales</taxon>
        <taxon>Sporidiobolaceae</taxon>
        <taxon>Rhodotorula</taxon>
    </lineage>
</organism>
<sequence>MSTSPPRPTRGTGSTPSAPLAPATPRATPARRAKTSSGSNADELARAEVLELTLFAEKKEWIEDKIKFLSTLPPIEVISPDPPLPSHASRAELDTWWAEHDRIETEVDEFDLGDLARMRQFARDKSKQALSPRDTDLIEITLTTLFAVDRLLHLLRQRRKALTLLGYRLQWEEAVAAAWNAQRQILADLPTFLDNATWSPSASLSTSRSRQLTTDDASLAPSPSLPSLSSSRSLSLLASSTSSSSTSLRSSTRTNLLTLQLSSLSTLSHSLLTSLLPLSATHLDKLIDSSPQPLPESFLDEQDRLEAECNHAAQDLPAFLDDVRSLRDEADKLAGETAAVLARGVTDTEDGEAAFSPLRDEAFPSLHAALARLPDPSHPLAPAQRASNATARDTLARLVHAAEEAVERGEARARARECAREVGERVRAVRARVEELDARLKGACEKGPEGAVDSSTLSPEEQDHERACAALVTQLRASLADADAVQPEAARAVVAGREAGLPREVLRAVRDAAAGLGAVVREVEGRVRAEERRREERVVAREVLRAVEEASVLGREAVRRLGEEARRARWSAERVVSSPAEGGGASVLDAVRSAQDAILAPVLARADALVQQGRALPLARSAADLVRTLRGDAAAELEPLERLRDAVQAQAAAVKELAGELPAVEGDLTRLGEEVQLLLDADKGADDPLSPLEERLADCAAALASLTSSAHARIPLLESTSPARQLDGSAAPFDLAAQDAAVRAYVNERCARASGLVDEVRARVGEVEHLRDSRRWDEEAERVDGEVRDVEVELLDATDEAGAGAQAFFFGVALGLNPPLLLVSQLCSLDSARSAHPPFPRYTPPSHA</sequence>
<evidence type="ECO:0000256" key="1">
    <source>
        <dbReference type="SAM" id="Coils"/>
    </source>
</evidence>
<gene>
    <name evidence="3" type="ORF">DMC30DRAFT_48407</name>
</gene>
<feature type="coiled-coil region" evidence="1">
    <location>
        <begin position="419"/>
        <end position="446"/>
    </location>
</feature>
<feature type="compositionally biased region" description="Low complexity" evidence="2">
    <location>
        <begin position="9"/>
        <end position="28"/>
    </location>
</feature>
<dbReference type="Proteomes" id="UP000311382">
    <property type="component" value="Unassembled WGS sequence"/>
</dbReference>
<evidence type="ECO:0000313" key="3">
    <source>
        <dbReference type="EMBL" id="TNY18584.1"/>
    </source>
</evidence>
<comment type="caution">
    <text evidence="3">The sequence shown here is derived from an EMBL/GenBank/DDBJ whole genome shotgun (WGS) entry which is preliminary data.</text>
</comment>
<proteinExistence type="predicted"/>
<feature type="region of interest" description="Disordered" evidence="2">
    <location>
        <begin position="199"/>
        <end position="230"/>
    </location>
</feature>
<dbReference type="OrthoDB" id="10017054at2759"/>
<evidence type="ECO:0000313" key="4">
    <source>
        <dbReference type="Proteomes" id="UP000311382"/>
    </source>
</evidence>
<reference evidence="3 4" key="1">
    <citation type="submission" date="2019-03" db="EMBL/GenBank/DDBJ databases">
        <title>Rhodosporidium diobovatum UCD-FST 08-225 genome sequencing, assembly, and annotation.</title>
        <authorList>
            <person name="Fakankun I.U."/>
            <person name="Fristensky B."/>
            <person name="Levin D.B."/>
        </authorList>
    </citation>
    <scope>NUCLEOTIDE SEQUENCE [LARGE SCALE GENOMIC DNA]</scope>
    <source>
        <strain evidence="3 4">UCD-FST 08-225</strain>
    </source>
</reference>
<feature type="region of interest" description="Disordered" evidence="2">
    <location>
        <begin position="1"/>
        <end position="43"/>
    </location>
</feature>
<dbReference type="AlphaFoldDB" id="A0A5C5FRL6"/>
<name>A0A5C5FRL6_9BASI</name>
<evidence type="ECO:0000256" key="2">
    <source>
        <dbReference type="SAM" id="MobiDB-lite"/>
    </source>
</evidence>
<protein>
    <submittedName>
        <fullName evidence="3">Uncharacterized protein</fullName>
    </submittedName>
</protein>
<accession>A0A5C5FRL6</accession>